<keyword evidence="1" id="KW-0175">Coiled coil</keyword>
<proteinExistence type="predicted"/>
<comment type="caution">
    <text evidence="3">The sequence shown here is derived from an EMBL/GenBank/DDBJ whole genome shotgun (WGS) entry which is preliminary data.</text>
</comment>
<feature type="region of interest" description="Disordered" evidence="2">
    <location>
        <begin position="1"/>
        <end position="29"/>
    </location>
</feature>
<sequence length="164" mass="17818">METHSGPPPGDLAGPGPPRRGPDDDGEAGERAELLRCLMVALQIERRNGTPARVAMMESLISGESQGRQVAALIEDARQTHAAWAVAEEEARDLETELESRCLELAHERARAARTMAEMEEQIMARRAALKEKKRATAARMEAKAAAARAFEAEVGKESATRGF</sequence>
<feature type="coiled-coil region" evidence="1">
    <location>
        <begin position="102"/>
        <end position="136"/>
    </location>
</feature>
<feature type="compositionally biased region" description="Pro residues" evidence="2">
    <location>
        <begin position="1"/>
        <end position="19"/>
    </location>
</feature>
<evidence type="ECO:0000256" key="1">
    <source>
        <dbReference type="SAM" id="Coils"/>
    </source>
</evidence>
<organism evidence="3 4">
    <name type="scientific">Coemansia thaxteri</name>
    <dbReference type="NCBI Taxonomy" id="2663907"/>
    <lineage>
        <taxon>Eukaryota</taxon>
        <taxon>Fungi</taxon>
        <taxon>Fungi incertae sedis</taxon>
        <taxon>Zoopagomycota</taxon>
        <taxon>Kickxellomycotina</taxon>
        <taxon>Kickxellomycetes</taxon>
        <taxon>Kickxellales</taxon>
        <taxon>Kickxellaceae</taxon>
        <taxon>Coemansia</taxon>
    </lineage>
</organism>
<feature type="compositionally biased region" description="Basic and acidic residues" evidence="2">
    <location>
        <begin position="20"/>
        <end position="29"/>
    </location>
</feature>
<name>A0A9W8EG05_9FUNG</name>
<evidence type="ECO:0000313" key="4">
    <source>
        <dbReference type="Proteomes" id="UP001150907"/>
    </source>
</evidence>
<gene>
    <name evidence="3" type="ORF">H4R26_002045</name>
</gene>
<dbReference type="Proteomes" id="UP001150907">
    <property type="component" value="Unassembled WGS sequence"/>
</dbReference>
<protein>
    <submittedName>
        <fullName evidence="3">Uncharacterized protein</fullName>
    </submittedName>
</protein>
<accession>A0A9W8EG05</accession>
<dbReference type="AlphaFoldDB" id="A0A9W8EG05"/>
<evidence type="ECO:0000313" key="3">
    <source>
        <dbReference type="EMBL" id="KAJ2005253.1"/>
    </source>
</evidence>
<keyword evidence="4" id="KW-1185">Reference proteome</keyword>
<evidence type="ECO:0000256" key="2">
    <source>
        <dbReference type="SAM" id="MobiDB-lite"/>
    </source>
</evidence>
<dbReference type="EMBL" id="JANBQF010000111">
    <property type="protein sequence ID" value="KAJ2005253.1"/>
    <property type="molecule type" value="Genomic_DNA"/>
</dbReference>
<reference evidence="3" key="1">
    <citation type="submission" date="2022-07" db="EMBL/GenBank/DDBJ databases">
        <title>Phylogenomic reconstructions and comparative analyses of Kickxellomycotina fungi.</title>
        <authorList>
            <person name="Reynolds N.K."/>
            <person name="Stajich J.E."/>
            <person name="Barry K."/>
            <person name="Grigoriev I.V."/>
            <person name="Crous P."/>
            <person name="Smith M.E."/>
        </authorList>
    </citation>
    <scope>NUCLEOTIDE SEQUENCE</scope>
    <source>
        <strain evidence="3">IMI 214461</strain>
    </source>
</reference>